<accession>A0A8S1BXP7</accession>
<organism evidence="1 2">
    <name type="scientific">Cloeon dipterum</name>
    <dbReference type="NCBI Taxonomy" id="197152"/>
    <lineage>
        <taxon>Eukaryota</taxon>
        <taxon>Metazoa</taxon>
        <taxon>Ecdysozoa</taxon>
        <taxon>Arthropoda</taxon>
        <taxon>Hexapoda</taxon>
        <taxon>Insecta</taxon>
        <taxon>Pterygota</taxon>
        <taxon>Palaeoptera</taxon>
        <taxon>Ephemeroptera</taxon>
        <taxon>Pisciforma</taxon>
        <taxon>Baetidae</taxon>
        <taxon>Cloeon</taxon>
    </lineage>
</organism>
<reference evidence="1 2" key="1">
    <citation type="submission" date="2020-04" db="EMBL/GenBank/DDBJ databases">
        <authorList>
            <person name="Alioto T."/>
            <person name="Alioto T."/>
            <person name="Gomez Garrido J."/>
        </authorList>
    </citation>
    <scope>NUCLEOTIDE SEQUENCE [LARGE SCALE GENOMIC DNA]</scope>
</reference>
<dbReference type="Gene3D" id="3.40.50.300">
    <property type="entry name" value="P-loop containing nucleotide triphosphate hydrolases"/>
    <property type="match status" value="1"/>
</dbReference>
<dbReference type="Proteomes" id="UP000494165">
    <property type="component" value="Unassembled WGS sequence"/>
</dbReference>
<dbReference type="SUPFAM" id="SSF52540">
    <property type="entry name" value="P-loop containing nucleoside triphosphate hydrolases"/>
    <property type="match status" value="1"/>
</dbReference>
<sequence>MLPAIPWLVQAGMAIVASYGGYLYYDQNLKDLRGDLNVSMLKFDLNINIFGQTEALNALVKSLNRHQKKPGSEVTVLYGGVGVGKTLALSLIRRNYQPQRAITNVMQNALEDFTQVQEVHKTLKSNLVRIKQGFALVTIDNADITSVDLWRFIKAIDNLCILYQTQAKVVISAQLFGESNSENVRDLISHSFKSEEEYTNYIRDKNQKVCSYFSTCNAIMFKPISLDTLKMCISASAKTLTRMDLTEKQMLYLMGQISEVGLDYVPGGCKSVENYVALLHDGL</sequence>
<evidence type="ECO:0000313" key="1">
    <source>
        <dbReference type="EMBL" id="CAB3360547.1"/>
    </source>
</evidence>
<protein>
    <submittedName>
        <fullName evidence="1">Uncharacterized protein</fullName>
    </submittedName>
</protein>
<comment type="caution">
    <text evidence="1">The sequence shown here is derived from an EMBL/GenBank/DDBJ whole genome shotgun (WGS) entry which is preliminary data.</text>
</comment>
<keyword evidence="2" id="KW-1185">Reference proteome</keyword>
<dbReference type="EMBL" id="CADEPI010000003">
    <property type="protein sequence ID" value="CAB3360547.1"/>
    <property type="molecule type" value="Genomic_DNA"/>
</dbReference>
<evidence type="ECO:0000313" key="2">
    <source>
        <dbReference type="Proteomes" id="UP000494165"/>
    </source>
</evidence>
<proteinExistence type="predicted"/>
<dbReference type="OrthoDB" id="8191652at2759"/>
<dbReference type="AlphaFoldDB" id="A0A8S1BXP7"/>
<name>A0A8S1BXP7_9INSE</name>
<dbReference type="InterPro" id="IPR027417">
    <property type="entry name" value="P-loop_NTPase"/>
</dbReference>
<gene>
    <name evidence="1" type="ORF">CLODIP_2_CD08784</name>
</gene>